<dbReference type="GO" id="GO:0031380">
    <property type="term" value="C:nuclear RNA-directed RNA polymerase complex"/>
    <property type="evidence" value="ECO:0007669"/>
    <property type="project" value="TreeGrafter"/>
</dbReference>
<organism evidence="12 13">
    <name type="scientific">Exophiala bonariae</name>
    <dbReference type="NCBI Taxonomy" id="1690606"/>
    <lineage>
        <taxon>Eukaryota</taxon>
        <taxon>Fungi</taxon>
        <taxon>Dikarya</taxon>
        <taxon>Ascomycota</taxon>
        <taxon>Pezizomycotina</taxon>
        <taxon>Eurotiomycetes</taxon>
        <taxon>Chaetothyriomycetidae</taxon>
        <taxon>Chaetothyriales</taxon>
        <taxon>Herpotrichiellaceae</taxon>
        <taxon>Exophiala</taxon>
    </lineage>
</organism>
<evidence type="ECO:0000256" key="5">
    <source>
        <dbReference type="ARBA" id="ARBA00022884"/>
    </source>
</evidence>
<dbReference type="RefSeq" id="XP_064711101.1">
    <property type="nucleotide sequence ID" value="XM_064848477.1"/>
</dbReference>
<evidence type="ECO:0000259" key="11">
    <source>
        <dbReference type="Pfam" id="PF26253"/>
    </source>
</evidence>
<evidence type="ECO:0000256" key="2">
    <source>
        <dbReference type="ARBA" id="ARBA00022484"/>
    </source>
</evidence>
<keyword evidence="3 8" id="KW-0808">Transferase</keyword>
<dbReference type="PANTHER" id="PTHR23079">
    <property type="entry name" value="RNA-DEPENDENT RNA POLYMERASE"/>
    <property type="match status" value="1"/>
</dbReference>
<evidence type="ECO:0000256" key="9">
    <source>
        <dbReference type="SAM" id="MobiDB-lite"/>
    </source>
</evidence>
<keyword evidence="6" id="KW-0943">RNA-mediated gene silencing</keyword>
<sequence length="1358" mass="153651">MARRHFTTQQSPLRPNIRHSHSGSGSAPSDDWRTRPSVRVYIPSLPEGTTTWEIYQCLAPYGGGQGKIDSIRINESRQGNFSAGATVIFKPPPRRAPWEQARRGGVQLIIKTKEFDPVTKLMKDVVTPHSISVIYDKIQPSVARIESPIRPGISYLPEMTLIGASIDFGYLINEQCMARVATESSPRKDSVRLVLNLKKREIALHFPVALESKGNISLRAYRFHVALDDQFSMCDTFDGNLTSLVIHVSNPPWYSKELKEAMQLSHIKQPRTWSSEDAWVRQTDIVDRREKFEMINDTPVSLHKDMNSINIARWTTFRFNVKPEETERGKRPLVLQNILNALMDFNVRVTGNAAFKVQDSPNKEAPMRNILQSLATIRPSQSIYLDFQVRYQLEVCISSGWLNEYLIDMSFLKRLSAMDSNRAKQMLIHVDALQTRVYNPMDVFEDIRFQKPVRARALPANCEELLHATVTATALILHTPSVEITNRIVRQYQKYSDRFLRVRFEDDSYRGQSRLFPATNNKMLLLFERVRRTMRQGIIVAGRHYEFLAWGNSQLREHGAYFFAAAEDITVETIRAQMGRFHEEKIVAKRAARMGQCFSTTKPVTTVGGRREWTKDPTPDVINNGYTFTDGVGKISRAAAELIQTELKLPAGEPPSAFQFRLGGCKGVLAIDTEFRDVNVLIRPSQFKFDSDSDILEIIRVSEYWQSFLNRQLILVLSDLGVPDAVFLQKQEECIAALDSALSEDEAALRSLRDNVDPNLMTTSIANLVEAQFRSRNEPFAMSLLMLYRACTLKYLKEKAKIPIAKGAFVLGIADETGTLRGYERDKLRTASTYEEKVNALPQIFIQYTNQHTGSPCIVEGICFVARNPSLHRGDIRVVNAVNVEKLRHLRDVVVMPTDGDRDLPSMCSGGDLDGDDYIVCWDKDLIPPVWDAEPFHYNAPDPVTKDQITTGDIINFFHDYLQNDFLGRIAHAHLAAADFLDAGIRSRQCIELVNLHSMAVDYPKTGVPAQMPRDLERDQWPHFMEKKGRREYRSRKILGRLYDAVERVNFVPKLTDTFDPRILHWKPKLELINIVKDMKKEYEESMRRIMAQHKIQSEFEVWSTFVLSHSKAARDFKFHEEIGQHSRTLKEAYYEIFCEEAGGREFQKLAPYAVAAYHVTYEEVKEALFRNEATDSSSGSEILSSSTSSTGSSASDSHATGSSDTLKQPSHVESASQEFLQMPMISFPWILQDVLCKLAMHTQLDENPAKLDTAGHSKYTSGVAELFVEGGLATREHEQAGFADGEKGENELQATAGKSGPGPSREHVAKITGEPSGHDLDGFCYQHFKDPASMTEAEVAAEVGIESLINSLDGSKY</sequence>
<comment type="catalytic activity">
    <reaction evidence="7 8">
        <text>RNA(n) + a ribonucleoside 5'-triphosphate = RNA(n+1) + diphosphate</text>
        <dbReference type="Rhea" id="RHEA:21248"/>
        <dbReference type="Rhea" id="RHEA-COMP:14527"/>
        <dbReference type="Rhea" id="RHEA-COMP:17342"/>
        <dbReference type="ChEBI" id="CHEBI:33019"/>
        <dbReference type="ChEBI" id="CHEBI:61557"/>
        <dbReference type="ChEBI" id="CHEBI:140395"/>
        <dbReference type="EC" id="2.7.7.48"/>
    </reaction>
</comment>
<keyword evidence="5 8" id="KW-0694">RNA-binding</keyword>
<feature type="domain" description="RDRP core" evidence="10">
    <location>
        <begin position="470"/>
        <end position="1046"/>
    </location>
</feature>
<evidence type="ECO:0000313" key="12">
    <source>
        <dbReference type="EMBL" id="KAK5062829.1"/>
    </source>
</evidence>
<evidence type="ECO:0000256" key="8">
    <source>
        <dbReference type="RuleBase" id="RU363098"/>
    </source>
</evidence>
<keyword evidence="2 8" id="KW-0696">RNA-directed RNA polymerase</keyword>
<dbReference type="GO" id="GO:0003723">
    <property type="term" value="F:RNA binding"/>
    <property type="evidence" value="ECO:0007669"/>
    <property type="project" value="UniProtKB-KW"/>
</dbReference>
<dbReference type="GO" id="GO:0003968">
    <property type="term" value="F:RNA-directed RNA polymerase activity"/>
    <property type="evidence" value="ECO:0007669"/>
    <property type="project" value="UniProtKB-KW"/>
</dbReference>
<dbReference type="GO" id="GO:0030422">
    <property type="term" value="P:siRNA processing"/>
    <property type="evidence" value="ECO:0007669"/>
    <property type="project" value="TreeGrafter"/>
</dbReference>
<proteinExistence type="inferred from homology"/>
<evidence type="ECO:0000256" key="3">
    <source>
        <dbReference type="ARBA" id="ARBA00022679"/>
    </source>
</evidence>
<dbReference type="EC" id="2.7.7.48" evidence="8"/>
<feature type="region of interest" description="Disordered" evidence="9">
    <location>
        <begin position="1"/>
        <end position="33"/>
    </location>
</feature>
<keyword evidence="4 8" id="KW-0548">Nucleotidyltransferase</keyword>
<evidence type="ECO:0000256" key="6">
    <source>
        <dbReference type="ARBA" id="ARBA00023158"/>
    </source>
</evidence>
<gene>
    <name evidence="12" type="ORF">LTR84_004904</name>
</gene>
<evidence type="ECO:0000259" key="10">
    <source>
        <dbReference type="Pfam" id="PF05183"/>
    </source>
</evidence>
<accession>A0AAV9NNJ5</accession>
<comment type="similarity">
    <text evidence="1 8">Belongs to the RdRP family.</text>
</comment>
<dbReference type="InterPro" id="IPR057596">
    <property type="entry name" value="RDRP_core"/>
</dbReference>
<feature type="domain" description="RDRP C-terminal head" evidence="11">
    <location>
        <begin position="1071"/>
        <end position="1244"/>
    </location>
</feature>
<evidence type="ECO:0000313" key="13">
    <source>
        <dbReference type="Proteomes" id="UP001358417"/>
    </source>
</evidence>
<dbReference type="Pfam" id="PF26253">
    <property type="entry name" value="RdRP_head"/>
    <property type="match status" value="1"/>
</dbReference>
<dbReference type="InterPro" id="IPR007855">
    <property type="entry name" value="RDRP"/>
</dbReference>
<dbReference type="Proteomes" id="UP001358417">
    <property type="component" value="Unassembled WGS sequence"/>
</dbReference>
<dbReference type="PANTHER" id="PTHR23079:SF55">
    <property type="entry name" value="RNA-DIRECTED RNA POLYMERASE"/>
    <property type="match status" value="1"/>
</dbReference>
<comment type="caution">
    <text evidence="12">The sequence shown here is derived from an EMBL/GenBank/DDBJ whole genome shotgun (WGS) entry which is preliminary data.</text>
</comment>
<name>A0AAV9NNJ5_9EURO</name>
<evidence type="ECO:0000256" key="1">
    <source>
        <dbReference type="ARBA" id="ARBA00005762"/>
    </source>
</evidence>
<dbReference type="InterPro" id="IPR058752">
    <property type="entry name" value="RDRP_C_head"/>
</dbReference>
<feature type="region of interest" description="Disordered" evidence="9">
    <location>
        <begin position="1177"/>
        <end position="1211"/>
    </location>
</feature>
<dbReference type="GeneID" id="89973082"/>
<feature type="compositionally biased region" description="Low complexity" evidence="9">
    <location>
        <begin position="1177"/>
        <end position="1206"/>
    </location>
</feature>
<evidence type="ECO:0000256" key="7">
    <source>
        <dbReference type="ARBA" id="ARBA00048744"/>
    </source>
</evidence>
<dbReference type="EMBL" id="JAVRRD010000002">
    <property type="protein sequence ID" value="KAK5062829.1"/>
    <property type="molecule type" value="Genomic_DNA"/>
</dbReference>
<reference evidence="12 13" key="1">
    <citation type="submission" date="2023-08" db="EMBL/GenBank/DDBJ databases">
        <title>Black Yeasts Isolated from many extreme environments.</title>
        <authorList>
            <person name="Coleine C."/>
            <person name="Stajich J.E."/>
            <person name="Selbmann L."/>
        </authorList>
    </citation>
    <scope>NUCLEOTIDE SEQUENCE [LARGE SCALE GENOMIC DNA]</scope>
    <source>
        <strain evidence="12 13">CCFEE 5792</strain>
    </source>
</reference>
<evidence type="ECO:0000256" key="4">
    <source>
        <dbReference type="ARBA" id="ARBA00022695"/>
    </source>
</evidence>
<dbReference type="Pfam" id="PF05183">
    <property type="entry name" value="RdRP"/>
    <property type="match status" value="1"/>
</dbReference>
<feature type="region of interest" description="Disordered" evidence="9">
    <location>
        <begin position="1284"/>
        <end position="1307"/>
    </location>
</feature>
<keyword evidence="13" id="KW-1185">Reference proteome</keyword>
<protein>
    <recommendedName>
        <fullName evidence="8">RNA-dependent RNA polymerase</fullName>
        <ecNumber evidence="8">2.7.7.48</ecNumber>
    </recommendedName>
</protein>